<name>A0A368T6I9_9ACTN</name>
<protein>
    <submittedName>
        <fullName evidence="1">Uncharacterized protein</fullName>
    </submittedName>
</protein>
<dbReference type="EMBL" id="QEIN01000063">
    <property type="protein sequence ID" value="RCV59317.1"/>
    <property type="molecule type" value="Genomic_DNA"/>
</dbReference>
<evidence type="ECO:0000313" key="2">
    <source>
        <dbReference type="Proteomes" id="UP000253318"/>
    </source>
</evidence>
<sequence>MTAGDWNCVCGRPLGDRLHTEAAPGVPVPESMRDGEAPDADDLRARIAEALYVAPAEPTDAGERVARRTAGHDADAVMAVVGPELERLRVYLDHATHFVWQRLAETVPAEELGRIVRTQLMTRDTDTTKEKN</sequence>
<accession>A0A368T6I9</accession>
<dbReference type="Proteomes" id="UP000253318">
    <property type="component" value="Unassembled WGS sequence"/>
</dbReference>
<dbReference type="AlphaFoldDB" id="A0A368T6I9"/>
<dbReference type="RefSeq" id="WP_114399273.1">
    <property type="nucleotide sequence ID" value="NZ_QEIM01000115.1"/>
</dbReference>
<keyword evidence="2" id="KW-1185">Reference proteome</keyword>
<dbReference type="OrthoDB" id="9925124at2"/>
<proteinExistence type="predicted"/>
<reference evidence="1 2" key="1">
    <citation type="submission" date="2018-04" db="EMBL/GenBank/DDBJ databases">
        <title>Novel actinobacteria from marine sediment.</title>
        <authorList>
            <person name="Ng Z.Y."/>
            <person name="Tan G.Y.A."/>
        </authorList>
    </citation>
    <scope>NUCLEOTIDE SEQUENCE [LARGE SCALE GENOMIC DNA]</scope>
    <source>
        <strain evidence="1 2">TPS81</strain>
    </source>
</reference>
<gene>
    <name evidence="1" type="ORF">DEF24_10115</name>
</gene>
<evidence type="ECO:0000313" key="1">
    <source>
        <dbReference type="EMBL" id="RCV59317.1"/>
    </source>
</evidence>
<comment type="caution">
    <text evidence="1">The sequence shown here is derived from an EMBL/GenBank/DDBJ whole genome shotgun (WGS) entry which is preliminary data.</text>
</comment>
<organism evidence="1 2">
    <name type="scientific">Marinitenerispora sediminis</name>
    <dbReference type="NCBI Taxonomy" id="1931232"/>
    <lineage>
        <taxon>Bacteria</taxon>
        <taxon>Bacillati</taxon>
        <taxon>Actinomycetota</taxon>
        <taxon>Actinomycetes</taxon>
        <taxon>Streptosporangiales</taxon>
        <taxon>Nocardiopsidaceae</taxon>
        <taxon>Marinitenerispora</taxon>
    </lineage>
</organism>